<protein>
    <submittedName>
        <fullName evidence="1">Protein Rog3p</fullName>
    </submittedName>
</protein>
<name>A0ACA9Y141_9ASCO</name>
<evidence type="ECO:0000313" key="1">
    <source>
        <dbReference type="EMBL" id="CAH6718653.1"/>
    </source>
</evidence>
<accession>A0ACA9Y141</accession>
<organism evidence="1 2">
    <name type="scientific">[Candida] jaroonii</name>
    <dbReference type="NCBI Taxonomy" id="467808"/>
    <lineage>
        <taxon>Eukaryota</taxon>
        <taxon>Fungi</taxon>
        <taxon>Dikarya</taxon>
        <taxon>Ascomycota</taxon>
        <taxon>Saccharomycotina</taxon>
        <taxon>Pichiomycetes</taxon>
        <taxon>Debaryomycetaceae</taxon>
        <taxon>Yamadazyma</taxon>
    </lineage>
</organism>
<evidence type="ECO:0000313" key="2">
    <source>
        <dbReference type="Proteomes" id="UP001152531"/>
    </source>
</evidence>
<reference evidence="1" key="1">
    <citation type="submission" date="2022-06" db="EMBL/GenBank/DDBJ databases">
        <authorList>
            <person name="Legras J.-L."/>
            <person name="Devillers H."/>
            <person name="Grondin C."/>
        </authorList>
    </citation>
    <scope>NUCLEOTIDE SEQUENCE</scope>
    <source>
        <strain evidence="1">CLIB 1444</strain>
    </source>
</reference>
<keyword evidence="2" id="KW-1185">Reference proteome</keyword>
<dbReference type="Proteomes" id="UP001152531">
    <property type="component" value="Unassembled WGS sequence"/>
</dbReference>
<dbReference type="EMBL" id="CALSDN010000001">
    <property type="protein sequence ID" value="CAH6718653.1"/>
    <property type="molecule type" value="Genomic_DNA"/>
</dbReference>
<gene>
    <name evidence="1" type="ORF">CLIB1444_01S11562</name>
</gene>
<comment type="caution">
    <text evidence="1">The sequence shown here is derived from an EMBL/GenBank/DDBJ whole genome shotgun (WGS) entry which is preliminary data.</text>
</comment>
<proteinExistence type="predicted"/>
<sequence length="764" mass="83225">MPKKSSSSKQTSLFDIRLKNHEHDVLVLKGSPQDAASALLSGKIALSVKEPFTIRKINLRLYATMRLNWNESVNTTKGSHDRNIHHERKIYEYCWDHMEINKYLNHMYENASEGGSIVGQSNSPVPLSRNSSTSSLKNLGGLGGFRSKSSGNLSGLSGLSRISPSSSTSNLTTSSSSANSKSSNHTLVSGNYEFPFSTILPGDMPESVEGLPGASVIYKLEASIDRGKFHQPMVTKKHLRVVRTLTTDSVELSESVAVDNTWPKKVEYSLNVPSKAIAVGSSVPITLSMVPLLKGLRLGEIKINLCEYYSYMGYVPPVHNGERTIANKTIPRPDDDDPNFQMDKWQVDCVLKIPPSLSKCTQDVDILTNIKVRHKIKFAIGLVNPDGHVSELRASLPISLFISPFVTVKAITDIDQDAANEEEEEEIIFTSDRNHDQSHTSLNNLNSNSSSYSSFSGLVAPPLYEAHIYDRLWTDVSPIDSPLNSGTSTPRTHNYQTNSSMQDFSMSPIDSVQLNENLRLLSLQRAAENSNNGSLSSTPGERPTFSLDGENNDYFGRRPNLSSRNTMGNLPTSSNLSSQVNLGLMSPGPASPAMHLSRTQSENVLNPSEMSQVPSYTQALKSDADEDSLAPVYQPPLPESNIDVDELNKKYETLISPSVSANQSPSPPNSRPKTPLSRGSSSFNLKNLGSKNSSTNSSPSSSRNVSLTNLANLNPSPAPGTSSVAKPSTMASDRSAAILGSSVRSNSSLSLHNLHFLNKKKDKK</sequence>